<accession>A0A7S5UVK1</accession>
<organism evidence="1 2">
    <name type="scientific">Rhizobium phage RHph_TM30</name>
    <dbReference type="NCBI Taxonomy" id="2509764"/>
    <lineage>
        <taxon>Viruses</taxon>
        <taxon>Duplodnaviria</taxon>
        <taxon>Heunggongvirae</taxon>
        <taxon>Uroviricota</taxon>
        <taxon>Caudoviricetes</taxon>
        <taxon>Kleczkowskaviridae</taxon>
        <taxon>Cuauhnahuacvirus</taxon>
        <taxon>Cuauhnahuacvirus TM30</taxon>
    </lineage>
</organism>
<gene>
    <name evidence="1" type="ORF">EVB93_331</name>
</gene>
<proteinExistence type="predicted"/>
<reference evidence="1 2" key="1">
    <citation type="submission" date="2020-01" db="EMBL/GenBank/DDBJ databases">
        <title>Patterns of diversity and host range of bacteriophage communities associated with bean-nodulatin bacteria.</title>
        <authorList>
            <person name="Vann Cauwenberghe J."/>
            <person name="Santamaria R.I."/>
            <person name="Bustos P."/>
            <person name="Juarez S."/>
            <person name="Gonzalez V."/>
        </authorList>
    </citation>
    <scope>NUCLEOTIDE SEQUENCE [LARGE SCALE GENOMIC DNA]</scope>
</reference>
<keyword evidence="2" id="KW-1185">Reference proteome</keyword>
<evidence type="ECO:0000313" key="1">
    <source>
        <dbReference type="EMBL" id="QIG71418.1"/>
    </source>
</evidence>
<dbReference type="Proteomes" id="UP000629603">
    <property type="component" value="Segment"/>
</dbReference>
<dbReference type="EMBL" id="MN988521">
    <property type="protein sequence ID" value="QIG71418.1"/>
    <property type="molecule type" value="Genomic_DNA"/>
</dbReference>
<name>A0A7S5UVK1_9CAUD</name>
<sequence>MSRASGLISDLSKITGIDEDTSKRIGTYIVNRTNNKVILGPLAMPFKDAMAERDKFQDSSDLDVLYFDAYGHWNNVNADGVTGKAPDYTPDNGQRAFIECEDKNGREILLNNTVESVHGTGTVLKVNGEICMIEVDGDVHEVPSNELAVVA</sequence>
<protein>
    <submittedName>
        <fullName evidence="1">Uncharacterized protein</fullName>
    </submittedName>
</protein>
<evidence type="ECO:0000313" key="2">
    <source>
        <dbReference type="Proteomes" id="UP000629603"/>
    </source>
</evidence>